<evidence type="ECO:0000256" key="1">
    <source>
        <dbReference type="SAM" id="MobiDB-lite"/>
    </source>
</evidence>
<protein>
    <submittedName>
        <fullName evidence="2">Uncharacterized protein</fullName>
    </submittedName>
</protein>
<evidence type="ECO:0000313" key="2">
    <source>
        <dbReference type="EMBL" id="RMB99876.1"/>
    </source>
</evidence>
<dbReference type="Proteomes" id="UP000269221">
    <property type="component" value="Unassembled WGS sequence"/>
</dbReference>
<accession>A0A3M0JY54</accession>
<proteinExistence type="predicted"/>
<keyword evidence="3" id="KW-1185">Reference proteome</keyword>
<feature type="region of interest" description="Disordered" evidence="1">
    <location>
        <begin position="116"/>
        <end position="166"/>
    </location>
</feature>
<name>A0A3M0JY54_HIRRU</name>
<dbReference type="AlphaFoldDB" id="A0A3M0JY54"/>
<sequence>MPRHRPFRPCQSWPCGIRRDAPSCPALKVRPVIFVIGISLPPNRKRALGFYLPLPRMRLDQPLSLLGVCSRWGAPFHSKDRENRSKQLGKSCVVNPPIDEVSEIVLKALAELLGPGQERDSPSVPLSVTPRGDSSNVPCLETLQGKCPEPQPDSKTDRALSTPGLG</sequence>
<dbReference type="EMBL" id="QRBI01000146">
    <property type="protein sequence ID" value="RMB99876.1"/>
    <property type="molecule type" value="Genomic_DNA"/>
</dbReference>
<organism evidence="2 3">
    <name type="scientific">Hirundo rustica rustica</name>
    <dbReference type="NCBI Taxonomy" id="333673"/>
    <lineage>
        <taxon>Eukaryota</taxon>
        <taxon>Metazoa</taxon>
        <taxon>Chordata</taxon>
        <taxon>Craniata</taxon>
        <taxon>Vertebrata</taxon>
        <taxon>Euteleostomi</taxon>
        <taxon>Archelosauria</taxon>
        <taxon>Archosauria</taxon>
        <taxon>Dinosauria</taxon>
        <taxon>Saurischia</taxon>
        <taxon>Theropoda</taxon>
        <taxon>Coelurosauria</taxon>
        <taxon>Aves</taxon>
        <taxon>Neognathae</taxon>
        <taxon>Neoaves</taxon>
        <taxon>Telluraves</taxon>
        <taxon>Australaves</taxon>
        <taxon>Passeriformes</taxon>
        <taxon>Sylvioidea</taxon>
        <taxon>Hirundinidae</taxon>
        <taxon>Hirundo</taxon>
    </lineage>
</organism>
<evidence type="ECO:0000313" key="3">
    <source>
        <dbReference type="Proteomes" id="UP000269221"/>
    </source>
</evidence>
<comment type="caution">
    <text evidence="2">The sequence shown here is derived from an EMBL/GenBank/DDBJ whole genome shotgun (WGS) entry which is preliminary data.</text>
</comment>
<gene>
    <name evidence="2" type="ORF">DUI87_23654</name>
</gene>
<reference evidence="2 3" key="1">
    <citation type="submission" date="2018-07" db="EMBL/GenBank/DDBJ databases">
        <title>A high quality draft genome assembly of the barn swallow (H. rustica rustica).</title>
        <authorList>
            <person name="Formenti G."/>
            <person name="Chiara M."/>
            <person name="Poveda L."/>
            <person name="Francoijs K.-J."/>
            <person name="Bonisoli-Alquati A."/>
            <person name="Canova L."/>
            <person name="Gianfranceschi L."/>
            <person name="Horner D.S."/>
            <person name="Saino N."/>
        </authorList>
    </citation>
    <scope>NUCLEOTIDE SEQUENCE [LARGE SCALE GENOMIC DNA]</scope>
    <source>
        <strain evidence="2">Chelidonia</strain>
        <tissue evidence="2">Blood</tissue>
    </source>
</reference>